<dbReference type="InterPro" id="IPR053178">
    <property type="entry name" value="Osmoadaptation_assoc"/>
</dbReference>
<dbReference type="InterPro" id="IPR021858">
    <property type="entry name" value="Fun_TF"/>
</dbReference>
<organism evidence="1 2">
    <name type="scientific">Talaromyces islandicus</name>
    <name type="common">Penicillium islandicum</name>
    <dbReference type="NCBI Taxonomy" id="28573"/>
    <lineage>
        <taxon>Eukaryota</taxon>
        <taxon>Fungi</taxon>
        <taxon>Dikarya</taxon>
        <taxon>Ascomycota</taxon>
        <taxon>Pezizomycotina</taxon>
        <taxon>Eurotiomycetes</taxon>
        <taxon>Eurotiomycetidae</taxon>
        <taxon>Eurotiales</taxon>
        <taxon>Trichocomaceae</taxon>
        <taxon>Talaromyces</taxon>
        <taxon>Talaromyces sect. Islandici</taxon>
    </lineage>
</organism>
<reference evidence="1 2" key="1">
    <citation type="submission" date="2015-04" db="EMBL/GenBank/DDBJ databases">
        <authorList>
            <person name="Syromyatnikov M.Y."/>
            <person name="Popov V.N."/>
        </authorList>
    </citation>
    <scope>NUCLEOTIDE SEQUENCE [LARGE SCALE GENOMIC DNA]</scope>
    <source>
        <strain evidence="1">WF-38-12</strain>
    </source>
</reference>
<dbReference type="OrthoDB" id="3525185at2759"/>
<evidence type="ECO:0000313" key="1">
    <source>
        <dbReference type="EMBL" id="CRG87048.1"/>
    </source>
</evidence>
<dbReference type="Pfam" id="PF11951">
    <property type="entry name" value="Fungal_trans_2"/>
    <property type="match status" value="1"/>
</dbReference>
<evidence type="ECO:0000313" key="2">
    <source>
        <dbReference type="Proteomes" id="UP000054383"/>
    </source>
</evidence>
<keyword evidence="2" id="KW-1185">Reference proteome</keyword>
<accession>A0A0U1LUG8</accession>
<dbReference type="EMBL" id="CVMT01000003">
    <property type="protein sequence ID" value="CRG87048.1"/>
    <property type="molecule type" value="Genomic_DNA"/>
</dbReference>
<sequence>MTIIQFDGRRRRKISPVSANSLFNTHIPLFSDDIFVEYTKARLLQGPQVVNIVLPSGIDRSLFNKAFLALATTFFGVEHKEKGILSQGLLQYGDALSDVHKALGDPSRRNSYDLLESIAVMTLFEVPCFRFPSFFLISDNEYGWLSHTEGLERLISLRGSESFKTYPNYIILQNYRPSIILSCILLRKHTILSKPEWKSIPWSLYPDAKTDMQFLVDILADCPGLFVQREEIESSSPPSDRSVGYAKLRKNISDVLDQLNQWEQNWEKNNTGYSYEVPSPVTTPILVDSWGRSVPAWETVIEYESLYHANTVVVYHATVILVQVLANQLVFSNATPLYSQNEGSFPDRTFAAGLAICRSVEYHLQSMRKGAGSFFLLFPLRMAYDAIGRTNPQIGVWLQSVLQQIQDGKTGRWGTAKYLLDIKPQRKRMNAPGFI</sequence>
<protein>
    <submittedName>
        <fullName evidence="1">Uncharacterized protein</fullName>
    </submittedName>
</protein>
<dbReference type="STRING" id="28573.A0A0U1LUG8"/>
<gene>
    <name evidence="1" type="ORF">PISL3812_04062</name>
</gene>
<dbReference type="Proteomes" id="UP000054383">
    <property type="component" value="Unassembled WGS sequence"/>
</dbReference>
<proteinExistence type="predicted"/>
<dbReference type="PANTHER" id="PTHR38111:SF2">
    <property type="entry name" value="FINGER DOMAIN PROTEIN, PUTATIVE (AFU_ORTHOLOGUE AFUA_1G01560)-RELATED"/>
    <property type="match status" value="1"/>
</dbReference>
<dbReference type="AlphaFoldDB" id="A0A0U1LUG8"/>
<dbReference type="OMA" id="VESISWC"/>
<dbReference type="PANTHER" id="PTHR38111">
    <property type="entry name" value="ZN(2)-C6 FUNGAL-TYPE DOMAIN-CONTAINING PROTEIN-RELATED"/>
    <property type="match status" value="1"/>
</dbReference>
<name>A0A0U1LUG8_TALIS</name>